<feature type="region of interest" description="Disordered" evidence="2">
    <location>
        <begin position="1"/>
        <end position="25"/>
    </location>
</feature>
<dbReference type="Proteomes" id="UP000280292">
    <property type="component" value="Unassembled WGS sequence"/>
</dbReference>
<evidence type="ECO:0000313" key="4">
    <source>
        <dbReference type="Proteomes" id="UP000280292"/>
    </source>
</evidence>
<evidence type="ECO:0000256" key="2">
    <source>
        <dbReference type="SAM" id="MobiDB-lite"/>
    </source>
</evidence>
<dbReference type="Gene3D" id="1.10.443.10">
    <property type="entry name" value="Intergrase catalytic core"/>
    <property type="match status" value="1"/>
</dbReference>
<proteinExistence type="predicted"/>
<dbReference type="RefSeq" id="WP_183135186.1">
    <property type="nucleotide sequence ID" value="NZ_RBNR01000268.1"/>
</dbReference>
<reference evidence="3 4" key="1">
    <citation type="submission" date="2018-08" db="EMBL/GenBank/DDBJ databases">
        <title>Recombination of ecologically and evolutionarily significant loci maintains genetic cohesion in the Pseudomonas syringae species complex.</title>
        <authorList>
            <person name="Dillon M."/>
            <person name="Thakur S."/>
            <person name="Almeida R.N.D."/>
            <person name="Weir B.S."/>
            <person name="Guttman D.S."/>
        </authorList>
    </citation>
    <scope>NUCLEOTIDE SEQUENCE [LARGE SCALE GENOMIC DNA]</scope>
    <source>
        <strain evidence="3 4">ICMP 3883</strain>
    </source>
</reference>
<dbReference type="InterPro" id="IPR013762">
    <property type="entry name" value="Integrase-like_cat_sf"/>
</dbReference>
<protein>
    <recommendedName>
        <fullName evidence="5">Integrase</fullName>
    </recommendedName>
</protein>
<dbReference type="InterPro" id="IPR011010">
    <property type="entry name" value="DNA_brk_join_enz"/>
</dbReference>
<dbReference type="GO" id="GO:0006310">
    <property type="term" value="P:DNA recombination"/>
    <property type="evidence" value="ECO:0007669"/>
    <property type="project" value="UniProtKB-KW"/>
</dbReference>
<gene>
    <name evidence="3" type="ORF">ALQ95_03627</name>
</gene>
<keyword evidence="1" id="KW-0233">DNA recombination</keyword>
<sequence length="671" mass="75930">MKDSTHPSQGTFTNTDKGATGTYPSNLTEPAQLGTDLYCGMSFSTLGPDTVIVRSSLGEVVTQLKHDEWFLTQFSYGVADNPHFSFLPFYKKCEYRVQNVELCKKIFIIKMFSKSQHSTGPMRLATMHGVRYLLLKMVEFGTENNIKIEDIFSSYQRFISFHTACSDHLKKSLLTLLRTLHNIDVNERGFPMDGQIFPFIQQDRKRYKAKSRQFPIIPSRILLFKYEQYQSYLTDFLQFFPSIKLFLDCAAKDPSYARGNSSYYRNNPKTSFAAGSKPEPADSPKVNFEQAICDHGLTMLAQKYNWDRAIGVLSFMTCVIHCAKNLIHMFTLMRDHEVKSLSTGCITNVNGWNNEALYVAGITTKLYGTAKPKEWITTSAVLKPVEALEKIQEIMEPYNFNPEKYLIISTAQHPVSNARSSKDGLGRRSFEEFLPPILITDDDIRELEAVDPLRNWRGDRSYKVGMPWRITSHQFRRTMAVFCAQTGLITLPSLKRLLGHLSKIMTLYYTKGCSAQNYHFSLVNPQLAKELKAAAAEANGAMFIREALHSAEKLYGMKGRTIMDATSSNVWMEGSIKQTLDSAKRGLLAWTDSPLGGCGSAKPCTYRAHGNVFHCSGCRDLVGKKSVMDETRQVMEYDLSQLDPSSIEFRAEKQNLEDFIGLCETIIAKSA</sequence>
<dbReference type="GO" id="GO:0003677">
    <property type="term" value="F:DNA binding"/>
    <property type="evidence" value="ECO:0007669"/>
    <property type="project" value="InterPro"/>
</dbReference>
<evidence type="ECO:0000256" key="1">
    <source>
        <dbReference type="ARBA" id="ARBA00023172"/>
    </source>
</evidence>
<evidence type="ECO:0000313" key="3">
    <source>
        <dbReference type="EMBL" id="RML41067.1"/>
    </source>
</evidence>
<accession>A0A3M2VP65</accession>
<dbReference type="GO" id="GO:0015074">
    <property type="term" value="P:DNA integration"/>
    <property type="evidence" value="ECO:0007669"/>
    <property type="project" value="InterPro"/>
</dbReference>
<comment type="caution">
    <text evidence="3">The sequence shown here is derived from an EMBL/GenBank/DDBJ whole genome shotgun (WGS) entry which is preliminary data.</text>
</comment>
<dbReference type="SUPFAM" id="SSF56349">
    <property type="entry name" value="DNA breaking-rejoining enzymes"/>
    <property type="match status" value="1"/>
</dbReference>
<evidence type="ECO:0008006" key="5">
    <source>
        <dbReference type="Google" id="ProtNLM"/>
    </source>
</evidence>
<dbReference type="EMBL" id="RBNR01000268">
    <property type="protein sequence ID" value="RML41067.1"/>
    <property type="molecule type" value="Genomic_DNA"/>
</dbReference>
<organism evidence="3 4">
    <name type="scientific">Pseudomonas syringae pv. ribicola</name>
    <dbReference type="NCBI Taxonomy" id="55398"/>
    <lineage>
        <taxon>Bacteria</taxon>
        <taxon>Pseudomonadati</taxon>
        <taxon>Pseudomonadota</taxon>
        <taxon>Gammaproteobacteria</taxon>
        <taxon>Pseudomonadales</taxon>
        <taxon>Pseudomonadaceae</taxon>
        <taxon>Pseudomonas</taxon>
    </lineage>
</organism>
<dbReference type="AlphaFoldDB" id="A0A3M2VP65"/>
<name>A0A3M2VP65_PSESI</name>